<comment type="caution">
    <text evidence="1">The sequence shown here is derived from an EMBL/GenBank/DDBJ whole genome shotgun (WGS) entry which is preliminary data.</text>
</comment>
<dbReference type="EMBL" id="BAABFA010000010">
    <property type="protein sequence ID" value="GAA4465289.1"/>
    <property type="molecule type" value="Genomic_DNA"/>
</dbReference>
<accession>A0ABP8ND04</accession>
<name>A0ABP8ND04_9BACT</name>
<dbReference type="RefSeq" id="WP_345081621.1">
    <property type="nucleotide sequence ID" value="NZ_BAABFA010000010.1"/>
</dbReference>
<gene>
    <name evidence="1" type="ORF">GCM10023093_17210</name>
</gene>
<evidence type="ECO:0000313" key="2">
    <source>
        <dbReference type="Proteomes" id="UP001500067"/>
    </source>
</evidence>
<dbReference type="Proteomes" id="UP001500067">
    <property type="component" value="Unassembled WGS sequence"/>
</dbReference>
<proteinExistence type="predicted"/>
<evidence type="ECO:0000313" key="1">
    <source>
        <dbReference type="EMBL" id="GAA4465289.1"/>
    </source>
</evidence>
<reference evidence="2" key="1">
    <citation type="journal article" date="2019" name="Int. J. Syst. Evol. Microbiol.">
        <title>The Global Catalogue of Microorganisms (GCM) 10K type strain sequencing project: providing services to taxonomists for standard genome sequencing and annotation.</title>
        <authorList>
            <consortium name="The Broad Institute Genomics Platform"/>
            <consortium name="The Broad Institute Genome Sequencing Center for Infectious Disease"/>
            <person name="Wu L."/>
            <person name="Ma J."/>
        </authorList>
    </citation>
    <scope>NUCLEOTIDE SEQUENCE [LARGE SCALE GENOMIC DNA]</scope>
    <source>
        <strain evidence="2">JCM 32105</strain>
    </source>
</reference>
<protein>
    <submittedName>
        <fullName evidence="1">Uncharacterized protein</fullName>
    </submittedName>
</protein>
<keyword evidence="2" id="KW-1185">Reference proteome</keyword>
<organism evidence="1 2">
    <name type="scientific">Nemorincola caseinilytica</name>
    <dbReference type="NCBI Taxonomy" id="2054315"/>
    <lineage>
        <taxon>Bacteria</taxon>
        <taxon>Pseudomonadati</taxon>
        <taxon>Bacteroidota</taxon>
        <taxon>Chitinophagia</taxon>
        <taxon>Chitinophagales</taxon>
        <taxon>Chitinophagaceae</taxon>
        <taxon>Nemorincola</taxon>
    </lineage>
</organism>
<sequence>MAIGARTLNKIIETAPEAPHKPATQGHFGRNNDCIRSRNIYIAYRYYYYSVLCKHTYDTTLELLCEELFIMPRTMVNILKDATEYIMDLRKQKAALKHMREAYPRREWAKPDPAPAVSLTRPARYILP</sequence>